<keyword evidence="2" id="KW-1185">Reference proteome</keyword>
<dbReference type="Proteomes" id="UP001177212">
    <property type="component" value="Unassembled WGS sequence"/>
</dbReference>
<evidence type="ECO:0000313" key="2">
    <source>
        <dbReference type="Proteomes" id="UP001177212"/>
    </source>
</evidence>
<sequence length="202" mass="23708">MTFEECHDSASRFSIYKDWRKADPKAVKVAKQEFWYNRVTSHMTDGRSTWNLVACITDAMKYDCVSNWRKFSLSSYRAAHRNGWLAVCISAYRPAITFKDCLDDARKYATRTEWQLSGGHYYFALSKGWREACCEHMVTGRDIKWDKQACIDDAKKYRTRYEWFSAPKSGYSAAKRLNVFDECVMYFDLPEVVDSYFVKLVA</sequence>
<name>A0ABT9FIB5_9GAMM</name>
<evidence type="ECO:0000313" key="1">
    <source>
        <dbReference type="EMBL" id="MDP2566414.1"/>
    </source>
</evidence>
<organism evidence="1 2">
    <name type="scientific">Pseudoalteromonas marina</name>
    <dbReference type="NCBI Taxonomy" id="267375"/>
    <lineage>
        <taxon>Bacteria</taxon>
        <taxon>Pseudomonadati</taxon>
        <taxon>Pseudomonadota</taxon>
        <taxon>Gammaproteobacteria</taxon>
        <taxon>Alteromonadales</taxon>
        <taxon>Pseudoalteromonadaceae</taxon>
        <taxon>Pseudoalteromonas</taxon>
    </lineage>
</organism>
<dbReference type="EMBL" id="JAUYVT010000020">
    <property type="protein sequence ID" value="MDP2566414.1"/>
    <property type="molecule type" value="Genomic_DNA"/>
</dbReference>
<proteinExistence type="predicted"/>
<reference evidence="1" key="1">
    <citation type="submission" date="2023-07" db="EMBL/GenBank/DDBJ databases">
        <title>Genome content predicts the carbon catabolic preferences of heterotrophic bacteria.</title>
        <authorList>
            <person name="Gralka M."/>
        </authorList>
    </citation>
    <scope>NUCLEOTIDE SEQUENCE</scope>
    <source>
        <strain evidence="1">4G09</strain>
    </source>
</reference>
<accession>A0ABT9FIB5</accession>
<dbReference type="RefSeq" id="WP_305473034.1">
    <property type="nucleotide sequence ID" value="NZ_JAUYVT010000020.1"/>
</dbReference>
<comment type="caution">
    <text evidence="1">The sequence shown here is derived from an EMBL/GenBank/DDBJ whole genome shotgun (WGS) entry which is preliminary data.</text>
</comment>
<protein>
    <submittedName>
        <fullName evidence="1">Uncharacterized protein</fullName>
    </submittedName>
</protein>
<gene>
    <name evidence="1" type="ORF">Q8W34_17340</name>
</gene>